<accession>A0A5M3Z7U2</accession>
<comment type="caution">
    <text evidence="1">The sequence shown here is derived from an EMBL/GenBank/DDBJ whole genome shotgun (WGS) entry which is preliminary data.</text>
</comment>
<organism evidence="1 2">
    <name type="scientific">Aspergillus terreus</name>
    <dbReference type="NCBI Taxonomy" id="33178"/>
    <lineage>
        <taxon>Eukaryota</taxon>
        <taxon>Fungi</taxon>
        <taxon>Dikarya</taxon>
        <taxon>Ascomycota</taxon>
        <taxon>Pezizomycotina</taxon>
        <taxon>Eurotiomycetes</taxon>
        <taxon>Eurotiomycetidae</taxon>
        <taxon>Eurotiales</taxon>
        <taxon>Aspergillaceae</taxon>
        <taxon>Aspergillus</taxon>
        <taxon>Aspergillus subgen. Circumdati</taxon>
    </lineage>
</organism>
<protein>
    <submittedName>
        <fullName evidence="1">Uncharacterized protein</fullName>
    </submittedName>
</protein>
<keyword evidence="2" id="KW-1185">Reference proteome</keyword>
<evidence type="ECO:0000313" key="1">
    <source>
        <dbReference type="EMBL" id="GFF21427.1"/>
    </source>
</evidence>
<gene>
    <name evidence="1" type="ORF">ATEIFO6365_0014035900</name>
</gene>
<evidence type="ECO:0000313" key="2">
    <source>
        <dbReference type="Proteomes" id="UP000452235"/>
    </source>
</evidence>
<dbReference type="AlphaFoldDB" id="A0A5M3Z7U2"/>
<sequence>MIANPAVQAIAIPDAAVLQAPFLSYPPLPNLQHHDMILEPLRAWHGDLAHSKPPPSRWAVTKVEHMKNFHFSAFMHEFLRITVQDTDAQSAHAEKPVYLIFERDGANRDWAGVGWRWVQPPRLSGWWIERLLLGYFSEPTSDDPEELAHWKAIGYSGSDFLSSLVFLGGGVSLLEFADELLRLSEMTPRYSLLAAGNYWYALALYEGFKERWACSEHKGDYYEYRGRFAGVRWGSPVLAVARKNLLWIAVVVSIGIALAACLTGLL</sequence>
<dbReference type="EMBL" id="BLJY01000014">
    <property type="protein sequence ID" value="GFF21427.1"/>
    <property type="molecule type" value="Genomic_DNA"/>
</dbReference>
<dbReference type="Proteomes" id="UP000452235">
    <property type="component" value="Unassembled WGS sequence"/>
</dbReference>
<dbReference type="OrthoDB" id="4762016at2759"/>
<name>A0A5M3Z7U2_ASPTE</name>
<proteinExistence type="predicted"/>
<reference evidence="1 2" key="1">
    <citation type="submission" date="2020-01" db="EMBL/GenBank/DDBJ databases">
        <title>Aspergillus terreus IFO 6365 whole genome shotgun sequence.</title>
        <authorList>
            <person name="Kanamasa S."/>
            <person name="Takahashi H."/>
        </authorList>
    </citation>
    <scope>NUCLEOTIDE SEQUENCE [LARGE SCALE GENOMIC DNA]</scope>
    <source>
        <strain evidence="1 2">IFO 6365</strain>
    </source>
</reference>